<sequence length="126" mass="13949">MKNTDVAIRSSVVGAAIMVLVFLFQTWGALEGNVVSVGLIYVLTFIMYFMLYALFFFVVVVPLDRWLAGRLGVWARFAVLLGIGLGICVVNLVVGMPYFEWMGLVENVGLLVSTCVAVVSYYFFLS</sequence>
<proteinExistence type="predicted"/>
<accession>A0A4Z0H2T9</accession>
<keyword evidence="3" id="KW-1185">Reference proteome</keyword>
<keyword evidence="1" id="KW-0812">Transmembrane</keyword>
<gene>
    <name evidence="2" type="ORF">E4663_00310</name>
</gene>
<evidence type="ECO:0000256" key="1">
    <source>
        <dbReference type="SAM" id="Phobius"/>
    </source>
</evidence>
<feature type="transmembrane region" description="Helical" evidence="1">
    <location>
        <begin position="7"/>
        <end position="27"/>
    </location>
</feature>
<evidence type="ECO:0000313" key="3">
    <source>
        <dbReference type="Proteomes" id="UP000297982"/>
    </source>
</evidence>
<feature type="transmembrane region" description="Helical" evidence="1">
    <location>
        <begin position="39"/>
        <end position="61"/>
    </location>
</feature>
<dbReference type="RefSeq" id="WP_135326216.1">
    <property type="nucleotide sequence ID" value="NZ_SRJC01000001.1"/>
</dbReference>
<protein>
    <submittedName>
        <fullName evidence="2">Uncharacterized protein</fullName>
    </submittedName>
</protein>
<keyword evidence="1" id="KW-0472">Membrane</keyword>
<organism evidence="2 3">
    <name type="scientific">Halobacillus salinus</name>
    <dbReference type="NCBI Taxonomy" id="192814"/>
    <lineage>
        <taxon>Bacteria</taxon>
        <taxon>Bacillati</taxon>
        <taxon>Bacillota</taxon>
        <taxon>Bacilli</taxon>
        <taxon>Bacillales</taxon>
        <taxon>Bacillaceae</taxon>
        <taxon>Halobacillus</taxon>
    </lineage>
</organism>
<reference evidence="2 3" key="1">
    <citation type="journal article" date="2003" name="Int. J. Syst. Evol. Microbiol.">
        <title>Halobacillus salinus sp. nov., isolated from a salt lake on the coast of the East Sea in Korea.</title>
        <authorList>
            <person name="Yoon J.H."/>
            <person name="Kang K.H."/>
            <person name="Park Y.H."/>
        </authorList>
    </citation>
    <scope>NUCLEOTIDE SEQUENCE [LARGE SCALE GENOMIC DNA]</scope>
    <source>
        <strain evidence="2 3">HSL-3</strain>
    </source>
</reference>
<comment type="caution">
    <text evidence="2">The sequence shown here is derived from an EMBL/GenBank/DDBJ whole genome shotgun (WGS) entry which is preliminary data.</text>
</comment>
<name>A0A4Z0H2T9_9BACI</name>
<dbReference type="Proteomes" id="UP000297982">
    <property type="component" value="Unassembled WGS sequence"/>
</dbReference>
<keyword evidence="1" id="KW-1133">Transmembrane helix</keyword>
<dbReference type="AlphaFoldDB" id="A0A4Z0H2T9"/>
<feature type="transmembrane region" description="Helical" evidence="1">
    <location>
        <begin position="73"/>
        <end position="96"/>
    </location>
</feature>
<evidence type="ECO:0000313" key="2">
    <source>
        <dbReference type="EMBL" id="TGB03485.1"/>
    </source>
</evidence>
<dbReference type="EMBL" id="SRJC01000001">
    <property type="protein sequence ID" value="TGB03485.1"/>
    <property type="molecule type" value="Genomic_DNA"/>
</dbReference>
<feature type="transmembrane region" description="Helical" evidence="1">
    <location>
        <begin position="108"/>
        <end position="125"/>
    </location>
</feature>